<evidence type="ECO:0000313" key="4">
    <source>
        <dbReference type="Proteomes" id="UP000182703"/>
    </source>
</evidence>
<dbReference type="EMBL" id="CP018095">
    <property type="protein sequence ID" value="APF36461.1"/>
    <property type="molecule type" value="Genomic_DNA"/>
</dbReference>
<keyword evidence="4" id="KW-1185">Reference proteome</keyword>
<proteinExistence type="predicted"/>
<dbReference type="Proteomes" id="UP000182703">
    <property type="component" value="Chromosome"/>
</dbReference>
<dbReference type="Pfam" id="PF04465">
    <property type="entry name" value="DUF499"/>
    <property type="match status" value="1"/>
</dbReference>
<evidence type="ECO:0000259" key="2">
    <source>
        <dbReference type="Pfam" id="PF18731"/>
    </source>
</evidence>
<protein>
    <recommendedName>
        <fullName evidence="2">Swt1-like HEPN domain-containing protein</fullName>
    </recommendedName>
</protein>
<evidence type="ECO:0000256" key="1">
    <source>
        <dbReference type="SAM" id="MobiDB-lite"/>
    </source>
</evidence>
<accession>A0AAC9JQC6</accession>
<dbReference type="AlphaFoldDB" id="A0AAC9JQC6"/>
<dbReference type="Pfam" id="PF18731">
    <property type="entry name" value="HEPN_Swt1"/>
    <property type="match status" value="1"/>
</dbReference>
<dbReference type="InterPro" id="IPR007555">
    <property type="entry name" value="DUF499"/>
</dbReference>
<feature type="region of interest" description="Disordered" evidence="1">
    <location>
        <begin position="985"/>
        <end position="1020"/>
    </location>
</feature>
<feature type="domain" description="Swt1-like HEPN" evidence="2">
    <location>
        <begin position="13"/>
        <end position="121"/>
    </location>
</feature>
<gene>
    <name evidence="3" type="ORF">BOQ54_03290</name>
</gene>
<name>A0AAC9JQC6_9HYPH</name>
<organism evidence="3 4">
    <name type="scientific">Chelatococcus daeguensis</name>
    <dbReference type="NCBI Taxonomy" id="444444"/>
    <lineage>
        <taxon>Bacteria</taxon>
        <taxon>Pseudomonadati</taxon>
        <taxon>Pseudomonadota</taxon>
        <taxon>Alphaproteobacteria</taxon>
        <taxon>Hyphomicrobiales</taxon>
        <taxon>Chelatococcaceae</taxon>
        <taxon>Chelatococcus</taxon>
    </lineage>
</organism>
<evidence type="ECO:0000313" key="3">
    <source>
        <dbReference type="EMBL" id="APF36461.1"/>
    </source>
</evidence>
<dbReference type="InterPro" id="IPR041650">
    <property type="entry name" value="HEPN_Swt1"/>
</dbReference>
<sequence length="1097" mass="120615">MNNPFTAKQRVDQALEALRIGLGPYVAERMKQRHGAHWRQYASRASGGEPGGELDAYGLLKTVLDNYSEVFRHDAALRKARSYVSLALDARNAASHFDGMMQDREALRYLDAIRELLEAVGAKPQVKIVDGLYEAQKRANPDAEQEKVKEERRFDEPPLPEKLRPWREVAQPHPDVLEARFTDAEFAANLAHVDQGIGSEEYTDPLAFFRITYLTEGLSRVLRTAAERFAKKGGDPVIGLQTNFGGGKTHTMLALYHLAGAVEAGYRPETLHGMPGILEAAGIATLPKVRRAVFVGTHKGPSEVMHASDGRAVRTAWGYIAYRLGGWKAVDLIADSEANRTNPGSERLVRILEAASPCLILLDEVVAFAKQLRGEEYEAFHAFIQSLTEAAAAVPGAMVVGSLPESTMEVGDQRGVDALHRLEKLFGRVQSAWTPASGMETFEIVRRRLFQPLDEDGEKARDATIQAFAKLYRDNATDFPPEVKEPAYREEMRRAYPIHPEVLKRFSEDWSTLEKFQRTRGILKIMANAIYALWRGQSNAPLITLALLPLSEEKVRTAILEPLDRSYGPILQAEVDGELALPAKMEASRKRFGDVIAATRAARAVFLATAPHRGSSRGGLTGPSLRLACAQPGDQISIFGDALRELSERSAYLYREGDRYWFSTQPTLNRIADERANDISPDDADAEIIAILRKEQSYRGGFHRVHAAPDNLIDVDDARAIALVIIPPAHPHALKSPDKTPAERIATDALQRRGTGQRKFRNALVFAAADESGLDTCREIARKYLAWKSIVEDKEMADGLTRAQFEDAGSRMRQSAEALAQRIRSTWSHVLYPVPTQDGGNGSGPAMGFSLEHTSVANRAPGKPIPQVVYEKLRANGVIVDELGPDTLLAELRKVWPEDKPHIEVATLLDWFASYVYLPRLRDDATLTLAIEKLIGKLEGPVGFAQAYNQQAGTYDGVSRWATNLGTNVASGLLVWRSALPDQAVPGPTGSTGAGQGIRGVTSGDGEQTRPEGAVNRKPRRFYGSIPLDPDKAGLQVAKIAEEILFELGRPDGATLRLTLEIEASAPDGYPDDVVDVIRANIRDLKLAAGNVGFEDE</sequence>
<reference evidence="3 4" key="1">
    <citation type="submission" date="2016-11" db="EMBL/GenBank/DDBJ databases">
        <title>Complete genome sequence of the aerobically denitrifying bacterium Chelatococcus daeguensis TAD1.</title>
        <authorList>
            <person name="Yang Y."/>
            <person name="Huang S."/>
            <person name="Lin E."/>
        </authorList>
    </citation>
    <scope>NUCLEOTIDE SEQUENCE [LARGE SCALE GENOMIC DNA]</scope>
    <source>
        <strain evidence="3 4">TAD1</strain>
    </source>
</reference>
<dbReference type="RefSeq" id="WP_071923269.1">
    <property type="nucleotide sequence ID" value="NZ_CP018095.1"/>
</dbReference>
<dbReference type="KEGG" id="cdq:BOQ54_03290"/>
<feature type="region of interest" description="Disordered" evidence="1">
    <location>
        <begin position="139"/>
        <end position="160"/>
    </location>
</feature>